<dbReference type="AlphaFoldDB" id="A0AA40EA91"/>
<comment type="caution">
    <text evidence="2">The sequence shown here is derived from an EMBL/GenBank/DDBJ whole genome shotgun (WGS) entry which is preliminary data.</text>
</comment>
<reference evidence="2" key="1">
    <citation type="submission" date="2023-06" db="EMBL/GenBank/DDBJ databases">
        <title>Genome-scale phylogeny and comparative genomics of the fungal order Sordariales.</title>
        <authorList>
            <consortium name="Lawrence Berkeley National Laboratory"/>
            <person name="Hensen N."/>
            <person name="Bonometti L."/>
            <person name="Westerberg I."/>
            <person name="Brannstrom I.O."/>
            <person name="Guillou S."/>
            <person name="Cros-Aarteil S."/>
            <person name="Calhoun S."/>
            <person name="Haridas S."/>
            <person name="Kuo A."/>
            <person name="Mondo S."/>
            <person name="Pangilinan J."/>
            <person name="Riley R."/>
            <person name="Labutti K."/>
            <person name="Andreopoulos B."/>
            <person name="Lipzen A."/>
            <person name="Chen C."/>
            <person name="Yanf M."/>
            <person name="Daum C."/>
            <person name="Ng V."/>
            <person name="Clum A."/>
            <person name="Steindorff A."/>
            <person name="Ohm R."/>
            <person name="Martin F."/>
            <person name="Silar P."/>
            <person name="Natvig D."/>
            <person name="Lalanne C."/>
            <person name="Gautier V."/>
            <person name="Ament-Velasquez S.L."/>
            <person name="Kruys A."/>
            <person name="Hutchinson M.I."/>
            <person name="Powell A.J."/>
            <person name="Barry K."/>
            <person name="Miller A.N."/>
            <person name="Grigoriev I.V."/>
            <person name="Debuchy R."/>
            <person name="Gladieux P."/>
            <person name="Thoren M.H."/>
            <person name="Johannesson H."/>
        </authorList>
    </citation>
    <scope>NUCLEOTIDE SEQUENCE</scope>
    <source>
        <strain evidence="2">SMH4607-1</strain>
    </source>
</reference>
<dbReference type="EMBL" id="JAUKUA010000001">
    <property type="protein sequence ID" value="KAK0729831.1"/>
    <property type="molecule type" value="Genomic_DNA"/>
</dbReference>
<dbReference type="Proteomes" id="UP001172102">
    <property type="component" value="Unassembled WGS sequence"/>
</dbReference>
<gene>
    <name evidence="2" type="ORF">B0H67DRAFT_559909</name>
</gene>
<evidence type="ECO:0008006" key="4">
    <source>
        <dbReference type="Google" id="ProtNLM"/>
    </source>
</evidence>
<name>A0AA40EA91_9PEZI</name>
<evidence type="ECO:0000256" key="1">
    <source>
        <dbReference type="SAM" id="SignalP"/>
    </source>
</evidence>
<keyword evidence="1" id="KW-0732">Signal</keyword>
<accession>A0AA40EA91</accession>
<feature type="chain" id="PRO_5041424380" description="Secreted protein" evidence="1">
    <location>
        <begin position="19"/>
        <end position="92"/>
    </location>
</feature>
<keyword evidence="3" id="KW-1185">Reference proteome</keyword>
<proteinExistence type="predicted"/>
<feature type="signal peptide" evidence="1">
    <location>
        <begin position="1"/>
        <end position="18"/>
    </location>
</feature>
<evidence type="ECO:0000313" key="2">
    <source>
        <dbReference type="EMBL" id="KAK0729831.1"/>
    </source>
</evidence>
<sequence length="92" mass="10201">MKWVCYLRLLFAWHLVAGVEPLRKGAEKTVFCEGGLGKRSIIRLHWLSVFRPVQVNPDDWSCGLPVCLDLSAAGDYASGRGVVSQGDITRKV</sequence>
<organism evidence="2 3">
    <name type="scientific">Lasiosphaeris hirsuta</name>
    <dbReference type="NCBI Taxonomy" id="260670"/>
    <lineage>
        <taxon>Eukaryota</taxon>
        <taxon>Fungi</taxon>
        <taxon>Dikarya</taxon>
        <taxon>Ascomycota</taxon>
        <taxon>Pezizomycotina</taxon>
        <taxon>Sordariomycetes</taxon>
        <taxon>Sordariomycetidae</taxon>
        <taxon>Sordariales</taxon>
        <taxon>Lasiosphaeriaceae</taxon>
        <taxon>Lasiosphaeris</taxon>
    </lineage>
</organism>
<evidence type="ECO:0000313" key="3">
    <source>
        <dbReference type="Proteomes" id="UP001172102"/>
    </source>
</evidence>
<protein>
    <recommendedName>
        <fullName evidence="4">Secreted protein</fullName>
    </recommendedName>
</protein>